<dbReference type="RefSeq" id="WP_160550257.1">
    <property type="nucleotide sequence ID" value="NZ_CP047650.1"/>
</dbReference>
<protein>
    <submittedName>
        <fullName evidence="1">Uncharacterized protein</fullName>
    </submittedName>
</protein>
<keyword evidence="2" id="KW-1185">Reference proteome</keyword>
<reference evidence="1 2" key="1">
    <citation type="submission" date="2020-01" db="EMBL/GenBank/DDBJ databases">
        <title>Genome sequencing of strain KACC 21265.</title>
        <authorList>
            <person name="Heo J."/>
            <person name="Kim S.-J."/>
            <person name="Kim J.-S."/>
            <person name="Hong S.-B."/>
            <person name="Kwon S.-W."/>
        </authorList>
    </citation>
    <scope>NUCLEOTIDE SEQUENCE [LARGE SCALE GENOMIC DNA]</scope>
    <source>
        <strain evidence="1 2">KACC 21265</strain>
    </source>
</reference>
<evidence type="ECO:0000313" key="2">
    <source>
        <dbReference type="Proteomes" id="UP000464787"/>
    </source>
</evidence>
<proteinExistence type="predicted"/>
<dbReference type="Proteomes" id="UP000464787">
    <property type="component" value="Chromosome"/>
</dbReference>
<sequence>MIKFDVEQDPAFLETLADLGRPVAQAVLHNLFHVAAQLEWTEFAELYDWQVHEREPIDTYPGAVDYYRFTVQLPAGLRPPDDLVDVFCLLYPDVLVICAVAQ</sequence>
<dbReference type="KEGG" id="xyk:GT347_01260"/>
<accession>A0A857J0M5</accession>
<dbReference type="AlphaFoldDB" id="A0A857J0M5"/>
<gene>
    <name evidence="1" type="ORF">GT347_01260</name>
</gene>
<name>A0A857J0M5_9BURK</name>
<organism evidence="1 2">
    <name type="scientific">Xylophilus rhododendri</name>
    <dbReference type="NCBI Taxonomy" id="2697032"/>
    <lineage>
        <taxon>Bacteria</taxon>
        <taxon>Pseudomonadati</taxon>
        <taxon>Pseudomonadota</taxon>
        <taxon>Betaproteobacteria</taxon>
        <taxon>Burkholderiales</taxon>
        <taxon>Xylophilus</taxon>
    </lineage>
</organism>
<dbReference type="EMBL" id="CP047650">
    <property type="protein sequence ID" value="QHI96739.1"/>
    <property type="molecule type" value="Genomic_DNA"/>
</dbReference>
<evidence type="ECO:0000313" key="1">
    <source>
        <dbReference type="EMBL" id="QHI96739.1"/>
    </source>
</evidence>